<gene>
    <name evidence="2" type="ORF">TKK_017076</name>
</gene>
<accession>A0ABD2W4D4</accession>
<sequence length="249" mass="27602">MLMCSVMHGNATAGATTNRKNEKDKKVNTPSVKNSLVTFSDMPSVCLLTLSVKLFTEDKTMIVRALYDPGSHRSYVRSEIAEKIGYQLLSRYETSHSLFGGVQAKSELYDVYRVRVRNLTNSYLCNFLALDQKVICDSVAIIEKSDWVERVKNKYGVTLSDVDSTSESIDLMIGADIAGKLITGKKIEIENGPCLFETLLGWTVMGKLPTGGYKHKNATSVLVNMFAREAYGVDTCCVGSIRVCRLTRP</sequence>
<dbReference type="EMBL" id="JBJJXI010000136">
    <property type="protein sequence ID" value="KAL3388004.1"/>
    <property type="molecule type" value="Genomic_DNA"/>
</dbReference>
<dbReference type="Proteomes" id="UP001627154">
    <property type="component" value="Unassembled WGS sequence"/>
</dbReference>
<reference evidence="2 3" key="1">
    <citation type="journal article" date="2024" name="bioRxiv">
        <title>A reference genome for Trichogramma kaykai: A tiny desert-dwelling parasitoid wasp with competing sex-ratio distorters.</title>
        <authorList>
            <person name="Culotta J."/>
            <person name="Lindsey A.R."/>
        </authorList>
    </citation>
    <scope>NUCLEOTIDE SEQUENCE [LARGE SCALE GENOMIC DNA]</scope>
    <source>
        <strain evidence="2 3">KSX58</strain>
    </source>
</reference>
<proteinExistence type="predicted"/>
<comment type="caution">
    <text evidence="2">The sequence shown here is derived from an EMBL/GenBank/DDBJ whole genome shotgun (WGS) entry which is preliminary data.</text>
</comment>
<evidence type="ECO:0008006" key="4">
    <source>
        <dbReference type="Google" id="ProtNLM"/>
    </source>
</evidence>
<evidence type="ECO:0000313" key="3">
    <source>
        <dbReference type="Proteomes" id="UP001627154"/>
    </source>
</evidence>
<evidence type="ECO:0000313" key="2">
    <source>
        <dbReference type="EMBL" id="KAL3388004.1"/>
    </source>
</evidence>
<keyword evidence="3" id="KW-1185">Reference proteome</keyword>
<name>A0ABD2W4D4_9HYME</name>
<organism evidence="2 3">
    <name type="scientific">Trichogramma kaykai</name>
    <dbReference type="NCBI Taxonomy" id="54128"/>
    <lineage>
        <taxon>Eukaryota</taxon>
        <taxon>Metazoa</taxon>
        <taxon>Ecdysozoa</taxon>
        <taxon>Arthropoda</taxon>
        <taxon>Hexapoda</taxon>
        <taxon>Insecta</taxon>
        <taxon>Pterygota</taxon>
        <taxon>Neoptera</taxon>
        <taxon>Endopterygota</taxon>
        <taxon>Hymenoptera</taxon>
        <taxon>Apocrita</taxon>
        <taxon>Proctotrupomorpha</taxon>
        <taxon>Chalcidoidea</taxon>
        <taxon>Trichogrammatidae</taxon>
        <taxon>Trichogramma</taxon>
    </lineage>
</organism>
<feature type="region of interest" description="Disordered" evidence="1">
    <location>
        <begin position="1"/>
        <end position="27"/>
    </location>
</feature>
<protein>
    <recommendedName>
        <fullName evidence="4">Peptidase aspartic putative domain-containing protein</fullName>
    </recommendedName>
</protein>
<dbReference type="AlphaFoldDB" id="A0ABD2W4D4"/>
<evidence type="ECO:0000256" key="1">
    <source>
        <dbReference type="SAM" id="MobiDB-lite"/>
    </source>
</evidence>